<dbReference type="Gene3D" id="3.40.50.720">
    <property type="entry name" value="NAD(P)-binding Rossmann-like Domain"/>
    <property type="match status" value="1"/>
</dbReference>
<dbReference type="SUPFAM" id="SSF51735">
    <property type="entry name" value="NAD(P)-binding Rossmann-fold domains"/>
    <property type="match status" value="1"/>
</dbReference>
<dbReference type="RefSeq" id="WP_268932681.1">
    <property type="nucleotide sequence ID" value="NZ_CP087715.1"/>
</dbReference>
<dbReference type="EC" id="1.-.-.-" evidence="4"/>
<evidence type="ECO:0000256" key="2">
    <source>
        <dbReference type="ARBA" id="ARBA00023002"/>
    </source>
</evidence>
<keyword evidence="2 4" id="KW-0560">Oxidoreductase</keyword>
<dbReference type="PROSITE" id="PS00061">
    <property type="entry name" value="ADH_SHORT"/>
    <property type="match status" value="1"/>
</dbReference>
<name>A0ABW3U7Z8_9GAMM</name>
<evidence type="ECO:0000259" key="3">
    <source>
        <dbReference type="SMART" id="SM00822"/>
    </source>
</evidence>
<proteinExistence type="inferred from homology"/>
<dbReference type="PANTHER" id="PTHR44196">
    <property type="entry name" value="DEHYDROGENASE/REDUCTASE SDR FAMILY MEMBER 7B"/>
    <property type="match status" value="1"/>
</dbReference>
<accession>A0ABW3U7Z8</accession>
<evidence type="ECO:0000313" key="4">
    <source>
        <dbReference type="EMBL" id="MFD1216474.1"/>
    </source>
</evidence>
<comment type="similarity">
    <text evidence="1">Belongs to the short-chain dehydrogenases/reductases (SDR) family.</text>
</comment>
<reference evidence="5" key="1">
    <citation type="journal article" date="2019" name="Int. J. Syst. Evol. Microbiol.">
        <title>The Global Catalogue of Microorganisms (GCM) 10K type strain sequencing project: providing services to taxonomists for standard genome sequencing and annotation.</title>
        <authorList>
            <consortium name="The Broad Institute Genomics Platform"/>
            <consortium name="The Broad Institute Genome Sequencing Center for Infectious Disease"/>
            <person name="Wu L."/>
            <person name="Ma J."/>
        </authorList>
    </citation>
    <scope>NUCLEOTIDE SEQUENCE [LARGE SCALE GENOMIC DNA]</scope>
    <source>
        <strain evidence="5">CCUG 54356</strain>
    </source>
</reference>
<comment type="caution">
    <text evidence="4">The sequence shown here is derived from an EMBL/GenBank/DDBJ whole genome shotgun (WGS) entry which is preliminary data.</text>
</comment>
<evidence type="ECO:0000313" key="5">
    <source>
        <dbReference type="Proteomes" id="UP001597264"/>
    </source>
</evidence>
<organism evidence="4 5">
    <name type="scientific">Microbulbifer celer</name>
    <dbReference type="NCBI Taxonomy" id="435905"/>
    <lineage>
        <taxon>Bacteria</taxon>
        <taxon>Pseudomonadati</taxon>
        <taxon>Pseudomonadota</taxon>
        <taxon>Gammaproteobacteria</taxon>
        <taxon>Cellvibrionales</taxon>
        <taxon>Microbulbiferaceae</taxon>
        <taxon>Microbulbifer</taxon>
    </lineage>
</organism>
<dbReference type="Proteomes" id="UP001597264">
    <property type="component" value="Unassembled WGS sequence"/>
</dbReference>
<feature type="domain" description="Ketoreductase" evidence="3">
    <location>
        <begin position="11"/>
        <end position="192"/>
    </location>
</feature>
<dbReference type="InterPro" id="IPR002347">
    <property type="entry name" value="SDR_fam"/>
</dbReference>
<dbReference type="InterPro" id="IPR057326">
    <property type="entry name" value="KR_dom"/>
</dbReference>
<dbReference type="PRINTS" id="PR00081">
    <property type="entry name" value="GDHRDH"/>
</dbReference>
<dbReference type="PANTHER" id="PTHR44196:SF1">
    <property type="entry name" value="DEHYDROGENASE_REDUCTASE SDR FAMILY MEMBER 7B"/>
    <property type="match status" value="1"/>
</dbReference>
<dbReference type="InterPro" id="IPR036291">
    <property type="entry name" value="NAD(P)-bd_dom_sf"/>
</dbReference>
<dbReference type="InterPro" id="IPR020904">
    <property type="entry name" value="Sc_DH/Rdtase_CS"/>
</dbReference>
<sequence>MRGIPAAADRKNIWITGASSGIGGALVQQLVNDGHFVIISGRSPEPLLELQKAAPKLTKVLTCDVGDDASMAQAGREITEIIDQLDLVIACAGTCEYEDDLSLKVDMYRRVFNTNFFGVVNTLHQALPLLMRSREPVFVAVGSLSSLVGFPRAEAYGASKAALGYFIDAVRADTAQTNLRTVLVRPGFVDTPLTKTNDFNMPFLMTPAQAANRILQGLADKRSVIDFPRRLSWPLKLLSVFRPVWFRLCAPRMTRIKKLRKT</sequence>
<protein>
    <submittedName>
        <fullName evidence="4">SDR family NAD(P)-dependent oxidoreductase</fullName>
        <ecNumber evidence="4">1.-.-.-</ecNumber>
    </submittedName>
</protein>
<dbReference type="Pfam" id="PF00106">
    <property type="entry name" value="adh_short"/>
    <property type="match status" value="1"/>
</dbReference>
<dbReference type="EMBL" id="JBHTLR010000007">
    <property type="protein sequence ID" value="MFD1216474.1"/>
    <property type="molecule type" value="Genomic_DNA"/>
</dbReference>
<dbReference type="SMART" id="SM00822">
    <property type="entry name" value="PKS_KR"/>
    <property type="match status" value="1"/>
</dbReference>
<dbReference type="GO" id="GO:0016491">
    <property type="term" value="F:oxidoreductase activity"/>
    <property type="evidence" value="ECO:0007669"/>
    <property type="project" value="UniProtKB-KW"/>
</dbReference>
<keyword evidence="5" id="KW-1185">Reference proteome</keyword>
<gene>
    <name evidence="4" type="ORF">ACFQ2X_07695</name>
</gene>
<evidence type="ECO:0000256" key="1">
    <source>
        <dbReference type="ARBA" id="ARBA00006484"/>
    </source>
</evidence>